<gene>
    <name evidence="1" type="ORF">ALC57_02728</name>
</gene>
<proteinExistence type="predicted"/>
<protein>
    <submittedName>
        <fullName evidence="1">Uncharacterized protein</fullName>
    </submittedName>
</protein>
<sequence>ITCADREYCPNPYVVATRARRNPKYISPAADNALPFHQTETNFSIPFSIIPPHYRVHCKTKRFYYANESQFPTKRL</sequence>
<keyword evidence="2" id="KW-1185">Reference proteome</keyword>
<feature type="non-terminal residue" evidence="1">
    <location>
        <position position="1"/>
    </location>
</feature>
<reference evidence="1 2" key="1">
    <citation type="submission" date="2015-09" db="EMBL/GenBank/DDBJ databases">
        <title>Trachymyrmex cornetzi WGS genome.</title>
        <authorList>
            <person name="Nygaard S."/>
            <person name="Hu H."/>
            <person name="Boomsma J."/>
            <person name="Zhang G."/>
        </authorList>
    </citation>
    <scope>NUCLEOTIDE SEQUENCE [LARGE SCALE GENOMIC DNA]</scope>
    <source>
        <strain evidence="1">Tcor2-1</strain>
        <tissue evidence="1">Whole body</tissue>
    </source>
</reference>
<accession>A0A151JMZ2</accession>
<dbReference type="Proteomes" id="UP000078492">
    <property type="component" value="Unassembled WGS sequence"/>
</dbReference>
<evidence type="ECO:0000313" key="2">
    <source>
        <dbReference type="Proteomes" id="UP000078492"/>
    </source>
</evidence>
<dbReference type="EMBL" id="KQ978878">
    <property type="protein sequence ID" value="KYN27864.1"/>
    <property type="molecule type" value="Genomic_DNA"/>
</dbReference>
<evidence type="ECO:0000313" key="1">
    <source>
        <dbReference type="EMBL" id="KYN27864.1"/>
    </source>
</evidence>
<dbReference type="AlphaFoldDB" id="A0A151JMZ2"/>
<organism evidence="1 2">
    <name type="scientific">Trachymyrmex cornetzi</name>
    <dbReference type="NCBI Taxonomy" id="471704"/>
    <lineage>
        <taxon>Eukaryota</taxon>
        <taxon>Metazoa</taxon>
        <taxon>Ecdysozoa</taxon>
        <taxon>Arthropoda</taxon>
        <taxon>Hexapoda</taxon>
        <taxon>Insecta</taxon>
        <taxon>Pterygota</taxon>
        <taxon>Neoptera</taxon>
        <taxon>Endopterygota</taxon>
        <taxon>Hymenoptera</taxon>
        <taxon>Apocrita</taxon>
        <taxon>Aculeata</taxon>
        <taxon>Formicoidea</taxon>
        <taxon>Formicidae</taxon>
        <taxon>Myrmicinae</taxon>
        <taxon>Trachymyrmex</taxon>
    </lineage>
</organism>
<name>A0A151JMZ2_9HYME</name>